<keyword evidence="1" id="KW-0812">Transmembrane</keyword>
<reference evidence="2 3" key="1">
    <citation type="journal article" date="2011" name="Front. Microbiol.">
        <title>Genomic signatures of strain selection and enhancement in Bacillus atrophaeus var. globigii, a historical biowarfare simulant.</title>
        <authorList>
            <person name="Gibbons H.S."/>
            <person name="Broomall S.M."/>
            <person name="McNew L.A."/>
            <person name="Daligault H."/>
            <person name="Chapman C."/>
            <person name="Bruce D."/>
            <person name="Karavis M."/>
            <person name="Krepps M."/>
            <person name="McGregor P.A."/>
            <person name="Hong C."/>
            <person name="Park K.H."/>
            <person name="Akmal A."/>
            <person name="Feldman A."/>
            <person name="Lin J.S."/>
            <person name="Chang W.E."/>
            <person name="Higgs B.W."/>
            <person name="Demirev P."/>
            <person name="Lindquist J."/>
            <person name="Liem A."/>
            <person name="Fochler E."/>
            <person name="Read T.D."/>
            <person name="Tapia R."/>
            <person name="Johnson S."/>
            <person name="Bishop-Lilly K.A."/>
            <person name="Detter C."/>
            <person name="Han C."/>
            <person name="Sozhamannan S."/>
            <person name="Rosenzweig C.N."/>
            <person name="Skowronski E.W."/>
        </authorList>
    </citation>
    <scope>NUCLEOTIDE SEQUENCE [LARGE SCALE GENOMIC DNA]</scope>
    <source>
        <strain evidence="2 3">Y4G10-17</strain>
    </source>
</reference>
<feature type="transmembrane region" description="Helical" evidence="1">
    <location>
        <begin position="27"/>
        <end position="47"/>
    </location>
</feature>
<keyword evidence="1" id="KW-1133">Transmembrane helix</keyword>
<proteinExistence type="predicted"/>
<accession>A0A432WBX0</accession>
<dbReference type="AlphaFoldDB" id="A0A432WBX0"/>
<feature type="transmembrane region" description="Helical" evidence="1">
    <location>
        <begin position="67"/>
        <end position="86"/>
    </location>
</feature>
<sequence length="253" mass="28865">MARVRLYKHGEALITARLLVDRRERRLLIVATGAFLLLCLIEARLPLPVNLSGTVLEPLLLSGAARTISAGVLVSLVAAYVFYLLIDYFPRSAKEAKSIFVLNSLLAAVLDSYDRCRVFGHETALPHVKRHVLEDDWLEQVIVDIKDRRAKFLPLKLAMQTAHTRLDDFRNALVLAVNLSPEHALQWLVIIDKVRLFAESYGEQPEVPEDKVHLADNESDENPLRLYKGDLRFRFMELVEESQKWLQQNDSKA</sequence>
<organism evidence="2 3">
    <name type="scientific">Aliidiomarina soli</name>
    <dbReference type="NCBI Taxonomy" id="1928574"/>
    <lineage>
        <taxon>Bacteria</taxon>
        <taxon>Pseudomonadati</taxon>
        <taxon>Pseudomonadota</taxon>
        <taxon>Gammaproteobacteria</taxon>
        <taxon>Alteromonadales</taxon>
        <taxon>Idiomarinaceae</taxon>
        <taxon>Aliidiomarina</taxon>
    </lineage>
</organism>
<gene>
    <name evidence="2" type="ORF">CWE14_13870</name>
</gene>
<name>A0A432WBX0_9GAMM</name>
<keyword evidence="3" id="KW-1185">Reference proteome</keyword>
<evidence type="ECO:0000313" key="2">
    <source>
        <dbReference type="EMBL" id="RUO29546.1"/>
    </source>
</evidence>
<evidence type="ECO:0000313" key="3">
    <source>
        <dbReference type="Proteomes" id="UP000287823"/>
    </source>
</evidence>
<dbReference type="EMBL" id="PIPO01000007">
    <property type="protein sequence ID" value="RUO29546.1"/>
    <property type="molecule type" value="Genomic_DNA"/>
</dbReference>
<keyword evidence="1" id="KW-0472">Membrane</keyword>
<protein>
    <submittedName>
        <fullName evidence="2">Uncharacterized protein</fullName>
    </submittedName>
</protein>
<dbReference type="Proteomes" id="UP000287823">
    <property type="component" value="Unassembled WGS sequence"/>
</dbReference>
<evidence type="ECO:0000256" key="1">
    <source>
        <dbReference type="SAM" id="Phobius"/>
    </source>
</evidence>
<comment type="caution">
    <text evidence="2">The sequence shown here is derived from an EMBL/GenBank/DDBJ whole genome shotgun (WGS) entry which is preliminary data.</text>
</comment>